<evidence type="ECO:0000313" key="1">
    <source>
        <dbReference type="EMBL" id="GHC02193.1"/>
    </source>
</evidence>
<protein>
    <submittedName>
        <fullName evidence="1">Uncharacterized protein</fullName>
    </submittedName>
</protein>
<dbReference type="RefSeq" id="WP_189514353.1">
    <property type="nucleotide sequence ID" value="NZ_BMXG01000010.1"/>
</dbReference>
<name>A0A8J3DHU9_9BACT</name>
<sequence length="180" mass="21104">MNKQFARLRIPVHDDLLVSEFTSILTEYAIAYTSVRFFMTAGPEHEDRMIALRFSYEPFLPHEEEPRLGRVMINSPGFWEIIGDWNPMKLIADYLKHRDQLKHERRFDGATRRGMDLDNLLKENEVIRERIEILQSVGFSKAKIRDSISQYLEQPLERTSDISHRMNVGTPELINEKGKG</sequence>
<proteinExistence type="predicted"/>
<dbReference type="Proteomes" id="UP000642829">
    <property type="component" value="Unassembled WGS sequence"/>
</dbReference>
<organism evidence="1 2">
    <name type="scientific">Cerasicoccus arenae</name>
    <dbReference type="NCBI Taxonomy" id="424488"/>
    <lineage>
        <taxon>Bacteria</taxon>
        <taxon>Pseudomonadati</taxon>
        <taxon>Verrucomicrobiota</taxon>
        <taxon>Opitutia</taxon>
        <taxon>Puniceicoccales</taxon>
        <taxon>Cerasicoccaceae</taxon>
        <taxon>Cerasicoccus</taxon>
    </lineage>
</organism>
<comment type="caution">
    <text evidence="1">The sequence shown here is derived from an EMBL/GenBank/DDBJ whole genome shotgun (WGS) entry which is preliminary data.</text>
</comment>
<dbReference type="EMBL" id="BMXG01000010">
    <property type="protein sequence ID" value="GHC02193.1"/>
    <property type="molecule type" value="Genomic_DNA"/>
</dbReference>
<reference evidence="1" key="2">
    <citation type="submission" date="2020-09" db="EMBL/GenBank/DDBJ databases">
        <authorList>
            <person name="Sun Q."/>
            <person name="Kim S."/>
        </authorList>
    </citation>
    <scope>NUCLEOTIDE SEQUENCE</scope>
    <source>
        <strain evidence="1">KCTC 12870</strain>
    </source>
</reference>
<gene>
    <name evidence="1" type="ORF">GCM10007047_18400</name>
</gene>
<keyword evidence="2" id="KW-1185">Reference proteome</keyword>
<accession>A0A8J3DHU9</accession>
<evidence type="ECO:0000313" key="2">
    <source>
        <dbReference type="Proteomes" id="UP000642829"/>
    </source>
</evidence>
<dbReference type="AlphaFoldDB" id="A0A8J3DHU9"/>
<reference evidence="1" key="1">
    <citation type="journal article" date="2014" name="Int. J. Syst. Evol. Microbiol.">
        <title>Complete genome sequence of Corynebacterium casei LMG S-19264T (=DSM 44701T), isolated from a smear-ripened cheese.</title>
        <authorList>
            <consortium name="US DOE Joint Genome Institute (JGI-PGF)"/>
            <person name="Walter F."/>
            <person name="Albersmeier A."/>
            <person name="Kalinowski J."/>
            <person name="Ruckert C."/>
        </authorList>
    </citation>
    <scope>NUCLEOTIDE SEQUENCE</scope>
    <source>
        <strain evidence="1">KCTC 12870</strain>
    </source>
</reference>